<dbReference type="InterPro" id="IPR055405">
    <property type="entry name" value="ARM_KNTC1_3rd"/>
</dbReference>
<dbReference type="Pfam" id="PF10493">
    <property type="entry name" value="Rod_C"/>
    <property type="match status" value="1"/>
</dbReference>
<dbReference type="GO" id="GO:0005737">
    <property type="term" value="C:cytoplasm"/>
    <property type="evidence" value="ECO:0007669"/>
    <property type="project" value="TreeGrafter"/>
</dbReference>
<feature type="domain" description="RZZ complex subunit KNTC1/ROD C-terminal" evidence="1">
    <location>
        <begin position="1452"/>
        <end position="1944"/>
    </location>
</feature>
<dbReference type="GO" id="GO:0005828">
    <property type="term" value="C:kinetochore microtubule"/>
    <property type="evidence" value="ECO:0007669"/>
    <property type="project" value="TreeGrafter"/>
</dbReference>
<dbReference type="GO" id="GO:0031267">
    <property type="term" value="F:small GTPase binding"/>
    <property type="evidence" value="ECO:0007669"/>
    <property type="project" value="TreeGrafter"/>
</dbReference>
<evidence type="ECO:0000313" key="6">
    <source>
        <dbReference type="EMBL" id="KAJ3647702.1"/>
    </source>
</evidence>
<dbReference type="GO" id="GO:1990423">
    <property type="term" value="C:RZZ complex"/>
    <property type="evidence" value="ECO:0007669"/>
    <property type="project" value="TreeGrafter"/>
</dbReference>
<keyword evidence="7" id="KW-1185">Reference proteome</keyword>
<gene>
    <name evidence="6" type="ORF">Zmor_019565</name>
</gene>
<evidence type="ECO:0000259" key="5">
    <source>
        <dbReference type="Pfam" id="PF24520"/>
    </source>
</evidence>
<dbReference type="SUPFAM" id="SSF69322">
    <property type="entry name" value="Tricorn protease domain 2"/>
    <property type="match status" value="1"/>
</dbReference>
<dbReference type="EMBL" id="JALNTZ010000006">
    <property type="protein sequence ID" value="KAJ3647702.1"/>
    <property type="molecule type" value="Genomic_DNA"/>
</dbReference>
<comment type="caution">
    <text evidence="6">The sequence shown here is derived from an EMBL/GenBank/DDBJ whole genome shotgun (WGS) entry which is preliminary data.</text>
</comment>
<dbReference type="Pfam" id="PF24504">
    <property type="entry name" value="Rod_N"/>
    <property type="match status" value="1"/>
</dbReference>
<evidence type="ECO:0008006" key="8">
    <source>
        <dbReference type="Google" id="ProtNLM"/>
    </source>
</evidence>
<reference evidence="6" key="1">
    <citation type="journal article" date="2023" name="G3 (Bethesda)">
        <title>Whole genome assemblies of Zophobas morio and Tenebrio molitor.</title>
        <authorList>
            <person name="Kaur S."/>
            <person name="Stinson S.A."/>
            <person name="diCenzo G.C."/>
        </authorList>
    </citation>
    <scope>NUCLEOTIDE SEQUENCE</scope>
    <source>
        <strain evidence="6">QUZm001</strain>
    </source>
</reference>
<dbReference type="GO" id="GO:0007094">
    <property type="term" value="P:mitotic spindle assembly checkpoint signaling"/>
    <property type="evidence" value="ECO:0007669"/>
    <property type="project" value="TreeGrafter"/>
</dbReference>
<dbReference type="Pfam" id="PF24520">
    <property type="entry name" value="ARM_KNTC1_1st"/>
    <property type="match status" value="1"/>
</dbReference>
<dbReference type="InterPro" id="IPR057303">
    <property type="entry name" value="Rod_N"/>
</dbReference>
<dbReference type="PANTHER" id="PTHR15688:SF1">
    <property type="entry name" value="KINETOCHORE-ASSOCIATED PROTEIN 1"/>
    <property type="match status" value="1"/>
</dbReference>
<protein>
    <recommendedName>
        <fullName evidence="8">Kinetochore-associated protein 1</fullName>
    </recommendedName>
</protein>
<dbReference type="InterPro" id="IPR055403">
    <property type="entry name" value="ARM_KNTC1_1st"/>
</dbReference>
<proteinExistence type="predicted"/>
<evidence type="ECO:0000259" key="3">
    <source>
        <dbReference type="Pfam" id="PF24506"/>
    </source>
</evidence>
<evidence type="ECO:0000259" key="4">
    <source>
        <dbReference type="Pfam" id="PF24515"/>
    </source>
</evidence>
<dbReference type="Proteomes" id="UP001168821">
    <property type="component" value="Unassembled WGS sequence"/>
</dbReference>
<dbReference type="Pfam" id="PF24515">
    <property type="entry name" value="ARM_KNTC1_3rd"/>
    <property type="match status" value="1"/>
</dbReference>
<evidence type="ECO:0000313" key="7">
    <source>
        <dbReference type="Proteomes" id="UP001168821"/>
    </source>
</evidence>
<accession>A0AA38I1U2</accession>
<feature type="domain" description="Rod N-terminal" evidence="2">
    <location>
        <begin position="211"/>
        <end position="334"/>
    </location>
</feature>
<evidence type="ECO:0000259" key="1">
    <source>
        <dbReference type="Pfam" id="PF10493"/>
    </source>
</evidence>
<dbReference type="Pfam" id="PF24506">
    <property type="entry name" value="KNTC1_N"/>
    <property type="match status" value="1"/>
</dbReference>
<dbReference type="InterPro" id="IPR019527">
    <property type="entry name" value="RZZ-complex_KNTC1/ROD_C"/>
</dbReference>
<evidence type="ECO:0000259" key="2">
    <source>
        <dbReference type="Pfam" id="PF24504"/>
    </source>
</evidence>
<dbReference type="GO" id="GO:1903394">
    <property type="term" value="P:protein localization to kinetochore involved in kinetochore assembly"/>
    <property type="evidence" value="ECO:0007669"/>
    <property type="project" value="TreeGrafter"/>
</dbReference>
<dbReference type="PANTHER" id="PTHR15688">
    <property type="entry name" value="KINETOCHORE-ASSOCIATED PROTEIN 1"/>
    <property type="match status" value="1"/>
</dbReference>
<feature type="domain" description="KNTC1 first ARM-repeats" evidence="5">
    <location>
        <begin position="340"/>
        <end position="573"/>
    </location>
</feature>
<feature type="domain" description="KNTC1 N-terminal" evidence="3">
    <location>
        <begin position="18"/>
        <end position="130"/>
    </location>
</feature>
<dbReference type="InterPro" id="IPR052802">
    <property type="entry name" value="KNTC1"/>
</dbReference>
<sequence length="2004" mass="228852">MVDFERVETYNAADETINFGSRVLSDDSSLREITTLASIPISDQGRTGPHINAVTQGSIYLSVNTSFGIFKDRECSNVVFNATFQSIVDSFCVSPQRDFLVICLRDGNVHLLDCNHEFNCVFSGSCERDDDGDKFFINAFVDKGCFLVVTKTGEVHRVTFDGCFGMECVHKFNFKTKIASIEYPFLVVSGTELAILNTENESVEFDGGWKFKKIFPLTHMFLALDFEGDLFKICAVTLLVFPLGNSCKIDDMEVLSDGNQKQIIAVTKDDESQQSYIQLLSYPNLEQLFSIQISNHIHLISLDSLNEEILYISKVTSGETVTQLRLQVINETEPEQRLERLLKKRKYDEAEIFAQLFTLDKALIQKARAREITETPNCTSEGVNKLIRLLETIDDDEFRLLCCSDSEFFCSSLGDVEKILTYGCQLELKHNGTQLGVQELQKTIAATMWRFQTFVTVNRNQGKALQAWEKFSECDLIQEVKLLLKNHCIEDAKIIYSRLDAQTRKELTDSDVSDILNVLNHISIATYEPFLPIFISITLSALPSSFPLFLKWTHSRVFYLENRGKANFPDNAIRFTENIVELMRLTNSADISFQRQCILHQEALSNLSVLTPTLKTLKTLKTDYRIDIPLADCLSGPQNVVRLLLNVEMCADDYDVFLKRFLWPYMVENHMQPNEIFLAEIEELVKYEESYWGTLIESILNCISSVRVRLEAVKCVLNEAKAPWSDTVRKIADEAATSSHPLAAEIKELILAEPIQVVLMRPSYLIRERKVGRGDLKFVLNRIVYCNEPTMVEDVYLLCGEDKHVGNMLLVNHFIRKGCFEKAINLLDNNTPEEVFNCAQELATMVETVVNDAVNLPSDLIDNYYEVAGCIFRRLNDNETNDFYRTCHNATLTQIRNVYNLRKHFNVKTTTHDLCNPATRNHLLEELFDAAIRDFSSGKRTLDQVFAVCQKLSLYLDIDHIEFTKKLCEKTADYGVILKAAQRVGDSDASAKDLCSMAALLLKYSGTYKVKLLDDSFDSESMEVVGDEVFLEGMKLARELMGKATCNAEVDEEATCMELGRWVQTSSSFTRTGDSELKKKLFGDVFDVASVPPGFLTFSTIRNVFVGFSRYLSGLNNPGGVDLVAESPLTEEDFFKELKLLPPILENLSKEGQHFTSYNIVQTLQDCMMQVPNPNTATLKFLNDVLKKKCVPKVLASILSNNVVDENLLYGLLLLCDRDDAAKFVVNSWKMYKRHPKKFACITRIGLKLWDYHKISQGKSEMLKSLTIIKWWKKFEGKKLDYDVFFKMKSEERFELLVNSDCLDVGTVKEYCHDFKLEVMSSYKLFLMNVLVNWKPEYEISSETHAGSRKHLVVKNSESDLLQKCHDVINLLDREHVLHIVMTLWKSVNTYYYEVFLAMLDILSRINSDQENDAKRMLLIFLKDYQRVSKPSETEIEHWFTNYPDTQSIDVLSEFRLSFSPLLFTDQIFNIIRPEINLATYKRWFDAIDILKPYLTKNTICSFVMKDVVASGVLSRSATKEWVLCSKHDDLFKEIDECVMNISDLELATSVMYHLMTHTPNGADQVAAAKLCYNYAVEYKRLNPESSDVEKAVIKVTKKYYACCGMHILHTYKLAEPKYINLLSDPKELILALFLDERILNNGLEFGCPEIHTATEALAALFNLDIKKIRHELIHSSLGHEDILSSPLNFDSSIVYTNGACTDDENLDRIAYICCNDDLKYWQVRLYNLGTGTETEEQLSVHCKARALKVLAMISDSDTIVNLTECTYDEFINFIDKLTVVSNLEYLGISLDVAALHEYNKKELLNRLVRRSGSILGIKTMALICMTFSIDDVKVWEFIVNNAVAFSLFVELKTYLNFLKKGSYQNENFYVKGWQKLVDHSFAHLSSSNHDDVLLTVFLTIQSCPVLFSLNLDNAFRRCMDNHKPEFAAVLLQYLDGARRDEYVAQIRHARGNLGAKLAALERKGLWGISYVSREVVEKRVSYNAFVGENHPGVTMFERKLDLN</sequence>
<dbReference type="InterPro" id="IPR055402">
    <property type="entry name" value="KNTC1_N"/>
</dbReference>
<dbReference type="GO" id="GO:0000070">
    <property type="term" value="P:mitotic sister chromatid segregation"/>
    <property type="evidence" value="ECO:0007669"/>
    <property type="project" value="TreeGrafter"/>
</dbReference>
<name>A0AA38I1U2_9CUCU</name>
<feature type="domain" description="KNTC1 third ARM-repeats" evidence="4">
    <location>
        <begin position="1189"/>
        <end position="1400"/>
    </location>
</feature>
<organism evidence="6 7">
    <name type="scientific">Zophobas morio</name>
    <dbReference type="NCBI Taxonomy" id="2755281"/>
    <lineage>
        <taxon>Eukaryota</taxon>
        <taxon>Metazoa</taxon>
        <taxon>Ecdysozoa</taxon>
        <taxon>Arthropoda</taxon>
        <taxon>Hexapoda</taxon>
        <taxon>Insecta</taxon>
        <taxon>Pterygota</taxon>
        <taxon>Neoptera</taxon>
        <taxon>Endopterygota</taxon>
        <taxon>Coleoptera</taxon>
        <taxon>Polyphaga</taxon>
        <taxon>Cucujiformia</taxon>
        <taxon>Tenebrionidae</taxon>
        <taxon>Zophobas</taxon>
    </lineage>
</organism>